<gene>
    <name evidence="1" type="ORF">AULFYP135_01374</name>
</gene>
<evidence type="ECO:0000313" key="1">
    <source>
        <dbReference type="EMBL" id="VYT03394.1"/>
    </source>
</evidence>
<dbReference type="Pfam" id="PF13783">
    <property type="entry name" value="DUF4177"/>
    <property type="match status" value="1"/>
</dbReference>
<protein>
    <recommendedName>
        <fullName evidence="2">DUF4177 domain-containing protein</fullName>
    </recommendedName>
</protein>
<dbReference type="EMBL" id="CACRSL010000003">
    <property type="protein sequence ID" value="VYT03394.1"/>
    <property type="molecule type" value="Genomic_DNA"/>
</dbReference>
<reference evidence="1" key="1">
    <citation type="submission" date="2019-11" db="EMBL/GenBank/DDBJ databases">
        <authorList>
            <person name="Feng L."/>
        </authorList>
    </citation>
    <scope>NUCLEOTIDE SEQUENCE</scope>
    <source>
        <strain evidence="1">AundefinedLFYP135</strain>
    </source>
</reference>
<dbReference type="AlphaFoldDB" id="A0A6N2TC61"/>
<evidence type="ECO:0008006" key="2">
    <source>
        <dbReference type="Google" id="ProtNLM"/>
    </source>
</evidence>
<sequence>MKTYTFMETFECNSYLYDTTGFGGGSVDAARFQDELNLLGSDGWELVSSFSTTQSQGSSKSIVCIFKRKRI</sequence>
<proteinExistence type="predicted"/>
<name>A0A6N2TC61_9FIRM</name>
<dbReference type="InterPro" id="IPR025234">
    <property type="entry name" value="YjzH-like"/>
</dbReference>
<accession>A0A6N2TC61</accession>
<organism evidence="1">
    <name type="scientific">uncultured Anaerotruncus sp</name>
    <dbReference type="NCBI Taxonomy" id="905011"/>
    <lineage>
        <taxon>Bacteria</taxon>
        <taxon>Bacillati</taxon>
        <taxon>Bacillota</taxon>
        <taxon>Clostridia</taxon>
        <taxon>Eubacteriales</taxon>
        <taxon>Oscillospiraceae</taxon>
        <taxon>Anaerotruncus</taxon>
        <taxon>environmental samples</taxon>
    </lineage>
</organism>